<evidence type="ECO:0000256" key="1">
    <source>
        <dbReference type="SAM" id="Phobius"/>
    </source>
</evidence>
<dbReference type="OrthoDB" id="9794671at2"/>
<comment type="caution">
    <text evidence="3">The sequence shown here is derived from an EMBL/GenBank/DDBJ whole genome shotgun (WGS) entry which is preliminary data.</text>
</comment>
<sequence>MDRRLLYEFKSILKVSGMVGTSIIIIAGIIGGVSFYLLAPSEVEESTPPEELFPIKTEEDLTVRVYFHEKDQVKEKNLEDYLVGVVISEVPPNFNKEAIKAQAVVARSYTYSRLEKRGGPGCNNHENADICTNPDHCQAHYSESEVNSIYGDKSEKYYNIVSNAVSETMGEIVTYNRKPIPEAPYHSTCGGTTETAGEVWQTDMPYLENVECNYCNHSSHFESETTIPFEEIEQVMSREGVQVPVLADNPPDLTVTERSKIGRVKTVNLMGNEFSGRQIRQMFDLRSTDFDWETSGDSVSVTTRGFGHGVGLCQYGADGMGKAGYNYRDIIRQYFTEIEFGQISK</sequence>
<gene>
    <name evidence="3" type="primary">spoIID</name>
    <name evidence="3" type="ORF">CDO51_02290</name>
</gene>
<dbReference type="PANTHER" id="PTHR30032:SF4">
    <property type="entry name" value="AMIDASE ENHANCER"/>
    <property type="match status" value="1"/>
</dbReference>
<keyword evidence="1" id="KW-0472">Membrane</keyword>
<dbReference type="PANTHER" id="PTHR30032">
    <property type="entry name" value="N-ACETYLMURAMOYL-L-ALANINE AMIDASE-RELATED"/>
    <property type="match status" value="1"/>
</dbReference>
<dbReference type="RefSeq" id="WP_089022680.1">
    <property type="nucleotide sequence ID" value="NZ_NIQC01000003.1"/>
</dbReference>
<reference evidence="3 4" key="1">
    <citation type="submission" date="2017-06" db="EMBL/GenBank/DDBJ databases">
        <title>Draft Genome Sequence of Natranaerobius trueperi halophilic, alkalithermophilic bacteria from soda lakes.</title>
        <authorList>
            <person name="Zhao B."/>
        </authorList>
    </citation>
    <scope>NUCLEOTIDE SEQUENCE [LARGE SCALE GENOMIC DNA]</scope>
    <source>
        <strain evidence="3 4">DSM 18760</strain>
    </source>
</reference>
<dbReference type="NCBIfam" id="TIGR02870">
    <property type="entry name" value="spore_II_D"/>
    <property type="match status" value="1"/>
</dbReference>
<dbReference type="InterPro" id="IPR051922">
    <property type="entry name" value="Bact_Sporulation_Assoc"/>
</dbReference>
<evidence type="ECO:0000259" key="2">
    <source>
        <dbReference type="Pfam" id="PF08486"/>
    </source>
</evidence>
<keyword evidence="1" id="KW-1133">Transmembrane helix</keyword>
<dbReference type="Proteomes" id="UP000214588">
    <property type="component" value="Unassembled WGS sequence"/>
</dbReference>
<evidence type="ECO:0000313" key="4">
    <source>
        <dbReference type="Proteomes" id="UP000214588"/>
    </source>
</evidence>
<protein>
    <submittedName>
        <fullName evidence="3">Stage II sporulation protein D</fullName>
    </submittedName>
</protein>
<feature type="domain" description="Sporulation stage II protein D amidase enhancer LytB N-terminal" evidence="2">
    <location>
        <begin position="69"/>
        <end position="175"/>
    </location>
</feature>
<dbReference type="InterPro" id="IPR013486">
    <property type="entry name" value="SpoIID/LytB"/>
</dbReference>
<organism evidence="3 4">
    <name type="scientific">Natranaerobius trueperi</name>
    <dbReference type="NCBI Taxonomy" id="759412"/>
    <lineage>
        <taxon>Bacteria</taxon>
        <taxon>Bacillati</taxon>
        <taxon>Bacillota</taxon>
        <taxon>Clostridia</taxon>
        <taxon>Natranaerobiales</taxon>
        <taxon>Natranaerobiaceae</taxon>
        <taxon>Natranaerobius</taxon>
    </lineage>
</organism>
<dbReference type="AlphaFoldDB" id="A0A226C2J3"/>
<dbReference type="InterPro" id="IPR013693">
    <property type="entry name" value="SpoIID/LytB_N"/>
</dbReference>
<name>A0A226C2J3_9FIRM</name>
<keyword evidence="1" id="KW-0812">Transmembrane</keyword>
<feature type="transmembrane region" description="Helical" evidence="1">
    <location>
        <begin position="12"/>
        <end position="39"/>
    </location>
</feature>
<evidence type="ECO:0000313" key="3">
    <source>
        <dbReference type="EMBL" id="OWZ84610.1"/>
    </source>
</evidence>
<dbReference type="EMBL" id="NIQC01000003">
    <property type="protein sequence ID" value="OWZ84610.1"/>
    <property type="molecule type" value="Genomic_DNA"/>
</dbReference>
<keyword evidence="4" id="KW-1185">Reference proteome</keyword>
<dbReference type="GO" id="GO:0030435">
    <property type="term" value="P:sporulation resulting in formation of a cellular spore"/>
    <property type="evidence" value="ECO:0007669"/>
    <property type="project" value="InterPro"/>
</dbReference>
<dbReference type="GO" id="GO:0030288">
    <property type="term" value="C:outer membrane-bounded periplasmic space"/>
    <property type="evidence" value="ECO:0007669"/>
    <property type="project" value="TreeGrafter"/>
</dbReference>
<proteinExistence type="predicted"/>
<dbReference type="Pfam" id="PF08486">
    <property type="entry name" value="SpoIID"/>
    <property type="match status" value="1"/>
</dbReference>
<dbReference type="InterPro" id="IPR014225">
    <property type="entry name" value="Spore_II_D_firmicutes"/>
</dbReference>
<accession>A0A226C2J3</accession>
<dbReference type="NCBIfam" id="TIGR02669">
    <property type="entry name" value="SpoIID_LytB"/>
    <property type="match status" value="1"/>
</dbReference>